<protein>
    <submittedName>
        <fullName evidence="1">Uncharacterized protein</fullName>
    </submittedName>
</protein>
<reference evidence="1 2" key="1">
    <citation type="journal article" date="2020" name="bioRxiv">
        <title>Sequence and annotation of 42 cannabis genomes reveals extensive copy number variation in cannabinoid synthesis and pathogen resistance genes.</title>
        <authorList>
            <person name="Mckernan K.J."/>
            <person name="Helbert Y."/>
            <person name="Kane L.T."/>
            <person name="Ebling H."/>
            <person name="Zhang L."/>
            <person name="Liu B."/>
            <person name="Eaton Z."/>
            <person name="Mclaughlin S."/>
            <person name="Kingan S."/>
            <person name="Baybayan P."/>
            <person name="Concepcion G."/>
            <person name="Jordan M."/>
            <person name="Riva A."/>
            <person name="Barbazuk W."/>
            <person name="Harkins T."/>
        </authorList>
    </citation>
    <scope>NUCLEOTIDE SEQUENCE [LARGE SCALE GENOMIC DNA]</scope>
    <source>
        <strain evidence="2">cv. Jamaican Lion 4</strain>
        <tissue evidence="1">Leaf</tissue>
    </source>
</reference>
<organism evidence="1 2">
    <name type="scientific">Cannabis sativa</name>
    <name type="common">Hemp</name>
    <name type="synonym">Marijuana</name>
    <dbReference type="NCBI Taxonomy" id="3483"/>
    <lineage>
        <taxon>Eukaryota</taxon>
        <taxon>Viridiplantae</taxon>
        <taxon>Streptophyta</taxon>
        <taxon>Embryophyta</taxon>
        <taxon>Tracheophyta</taxon>
        <taxon>Spermatophyta</taxon>
        <taxon>Magnoliopsida</taxon>
        <taxon>eudicotyledons</taxon>
        <taxon>Gunneridae</taxon>
        <taxon>Pentapetalae</taxon>
        <taxon>rosids</taxon>
        <taxon>fabids</taxon>
        <taxon>Rosales</taxon>
        <taxon>Cannabaceae</taxon>
        <taxon>Cannabis</taxon>
    </lineage>
</organism>
<dbReference type="AlphaFoldDB" id="A0A7J6HVM3"/>
<evidence type="ECO:0000313" key="1">
    <source>
        <dbReference type="EMBL" id="KAF4399283.1"/>
    </source>
</evidence>
<accession>A0A7J6HVM3</accession>
<proteinExistence type="predicted"/>
<gene>
    <name evidence="1" type="ORF">G4B88_022366</name>
</gene>
<name>A0A7J6HVM3_CANSA</name>
<comment type="caution">
    <text evidence="1">The sequence shown here is derived from an EMBL/GenBank/DDBJ whole genome shotgun (WGS) entry which is preliminary data.</text>
</comment>
<dbReference type="PANTHER" id="PTHR36755">
    <property type="entry name" value="PROTEIN, PUTATIVE-RELATED"/>
    <property type="match status" value="1"/>
</dbReference>
<dbReference type="PANTHER" id="PTHR36755:SF1">
    <property type="entry name" value="OS06G0149300 PROTEIN"/>
    <property type="match status" value="1"/>
</dbReference>
<keyword evidence="2" id="KW-1185">Reference proteome</keyword>
<dbReference type="Proteomes" id="UP000583929">
    <property type="component" value="Unassembled WGS sequence"/>
</dbReference>
<dbReference type="EMBL" id="JAATIQ010000021">
    <property type="protein sequence ID" value="KAF4399283.1"/>
    <property type="molecule type" value="Genomic_DNA"/>
</dbReference>
<sequence length="238" mass="25515">MEVKPTVALRAMLVGGIAAFAKVGAAMKAAGSAKVGAAAVAMTAAATAAVSGSKQEQDASKQKPMYNWQLHVVLELMSYNKPVKIREITLFFCIEASFLGGTGGRDCPAYFSITLRKAEKISGSVIAILNKTLKTSEITGSDDLSVRAGFISSNHGGNPPKSHSAIKGSSEQQFPAWIEAMVTSIIANKVNSFIENITEAYTKSNPHYIAKQELFNENHSKRRRIPQEELENSAGLPQ</sequence>
<evidence type="ECO:0000313" key="2">
    <source>
        <dbReference type="Proteomes" id="UP000583929"/>
    </source>
</evidence>